<name>A0AAW9K6Z1_CARML</name>
<evidence type="ECO:0000256" key="2">
    <source>
        <dbReference type="SAM" id="SignalP"/>
    </source>
</evidence>
<dbReference type="Proteomes" id="UP001290462">
    <property type="component" value="Unassembled WGS sequence"/>
</dbReference>
<dbReference type="EMBL" id="JAVBVO010000003">
    <property type="protein sequence ID" value="MDZ5759507.1"/>
    <property type="molecule type" value="Genomic_DNA"/>
</dbReference>
<dbReference type="GO" id="GO:0016020">
    <property type="term" value="C:membrane"/>
    <property type="evidence" value="ECO:0007669"/>
    <property type="project" value="InterPro"/>
</dbReference>
<sequence length="312" mass="33667">MKFKKAMSVASLVFASTVVLAACGGNEDKKDSSSESSAASSEVAKDSSSKEETKEMKQVAGGELKDGTYKLVEKDYDDKGWKVEFAMTVKDGKITESDYNYINEKGDKKSDDKEYQKAMEAKTKTGPAMFIPELNEALVAAQNAADVEVVSGATHSSEAFRNYAQQLVQAAQAGNQETIEIANTADLQDGTYSLATKNASNGWTETFEMTVEGGKITKSNYDGTNDKGEIKSENKEYQEMMKKTAGVGPADFFPTLNKALVEKQDAGAVEVVSGATHSSEAFKLWAAQLINAAQKGDTAKIEVDNIVMEEVK</sequence>
<feature type="region of interest" description="Disordered" evidence="1">
    <location>
        <begin position="25"/>
        <end position="61"/>
    </location>
</feature>
<dbReference type="InterPro" id="IPR049652">
    <property type="entry name" value="PplA-like"/>
</dbReference>
<dbReference type="NCBIfam" id="NF041941">
    <property type="entry name" value="lipo_FMN_PplA"/>
    <property type="match status" value="1"/>
</dbReference>
<feature type="chain" id="PRO_5043499832" evidence="2">
    <location>
        <begin position="22"/>
        <end position="312"/>
    </location>
</feature>
<dbReference type="PROSITE" id="PS51257">
    <property type="entry name" value="PROKAR_LIPOPROTEIN"/>
    <property type="match status" value="1"/>
</dbReference>
<evidence type="ECO:0000313" key="5">
    <source>
        <dbReference type="Proteomes" id="UP001290462"/>
    </source>
</evidence>
<dbReference type="Gene3D" id="3.90.1010.20">
    <property type="match status" value="2"/>
</dbReference>
<comment type="caution">
    <text evidence="4">The sequence shown here is derived from an EMBL/GenBank/DDBJ whole genome shotgun (WGS) entry which is preliminary data.</text>
</comment>
<dbReference type="Pfam" id="PF04205">
    <property type="entry name" value="FMN_bind"/>
    <property type="match status" value="2"/>
</dbReference>
<feature type="compositionally biased region" description="Basic and acidic residues" evidence="1">
    <location>
        <begin position="43"/>
        <end position="61"/>
    </location>
</feature>
<organism evidence="4 5">
    <name type="scientific">Carnobacterium maltaromaticum</name>
    <name type="common">Carnobacterium piscicola</name>
    <dbReference type="NCBI Taxonomy" id="2751"/>
    <lineage>
        <taxon>Bacteria</taxon>
        <taxon>Bacillati</taxon>
        <taxon>Bacillota</taxon>
        <taxon>Bacilli</taxon>
        <taxon>Lactobacillales</taxon>
        <taxon>Carnobacteriaceae</taxon>
        <taxon>Carnobacterium</taxon>
    </lineage>
</organism>
<reference evidence="4" key="1">
    <citation type="submission" date="2023-08" db="EMBL/GenBank/DDBJ databases">
        <title>Genomic characterization of piscicolin 126 produced by Carnobacterium maltaromaticum CM22 strain isolated from salmon (Salmo salar).</title>
        <authorList>
            <person name="Gonzalez-Gragera E."/>
            <person name="Garcia-Lopez J.D."/>
            <person name="Teso-Perez C."/>
            <person name="Gimenez-Hernandez I."/>
            <person name="Peralta-Sanchez J.M."/>
            <person name="Valdivia E."/>
            <person name="Montalban-Lopez M."/>
            <person name="Martin-Platero A.M."/>
            <person name="Banos A."/>
            <person name="Martinez-Bueno M."/>
        </authorList>
    </citation>
    <scope>NUCLEOTIDE SEQUENCE</scope>
    <source>
        <strain evidence="4">CM22</strain>
    </source>
</reference>
<dbReference type="AlphaFoldDB" id="A0AAW9K6Z1"/>
<proteinExistence type="predicted"/>
<evidence type="ECO:0000259" key="3">
    <source>
        <dbReference type="SMART" id="SM00900"/>
    </source>
</evidence>
<keyword evidence="2" id="KW-0732">Signal</keyword>
<accession>A0AAW9K6Z1</accession>
<dbReference type="InterPro" id="IPR007329">
    <property type="entry name" value="FMN-bd"/>
</dbReference>
<evidence type="ECO:0000313" key="4">
    <source>
        <dbReference type="EMBL" id="MDZ5759507.1"/>
    </source>
</evidence>
<feature type="domain" description="FMN-binding" evidence="3">
    <location>
        <begin position="80"/>
        <end position="171"/>
    </location>
</feature>
<dbReference type="SMART" id="SM00900">
    <property type="entry name" value="FMN_bind"/>
    <property type="match status" value="2"/>
</dbReference>
<dbReference type="RefSeq" id="WP_010052004.1">
    <property type="nucleotide sequence ID" value="NZ_BJOJ01000078.1"/>
</dbReference>
<gene>
    <name evidence="4" type="primary">pplA</name>
    <name evidence="4" type="ORF">RAK27_12660</name>
</gene>
<protein>
    <submittedName>
        <fullName evidence="4">Extracellular electron transfer flavoprotein PplA</fullName>
    </submittedName>
</protein>
<feature type="domain" description="FMN-binding" evidence="3">
    <location>
        <begin position="202"/>
        <end position="293"/>
    </location>
</feature>
<feature type="signal peptide" evidence="2">
    <location>
        <begin position="1"/>
        <end position="21"/>
    </location>
</feature>
<evidence type="ECO:0000256" key="1">
    <source>
        <dbReference type="SAM" id="MobiDB-lite"/>
    </source>
</evidence>
<dbReference type="GeneID" id="83604620"/>
<dbReference type="GO" id="GO:0010181">
    <property type="term" value="F:FMN binding"/>
    <property type="evidence" value="ECO:0007669"/>
    <property type="project" value="InterPro"/>
</dbReference>